<comment type="similarity">
    <text evidence="1 3">Belongs to the type-B carboxylesterase/lipase family.</text>
</comment>
<accession>A0ABV1KDY1</accession>
<keyword evidence="6" id="KW-1185">Reference proteome</keyword>
<dbReference type="Pfam" id="PF00135">
    <property type="entry name" value="COesterase"/>
    <property type="match status" value="1"/>
</dbReference>
<dbReference type="InterPro" id="IPR029058">
    <property type="entry name" value="AB_hydrolase_fold"/>
</dbReference>
<reference evidence="5 6" key="1">
    <citation type="submission" date="2024-03" db="EMBL/GenBank/DDBJ databases">
        <title>Draft genome sequence of Pseudonocardia nematodicida JCM 31783.</title>
        <authorList>
            <person name="Butdee W."/>
            <person name="Duangmal K."/>
        </authorList>
    </citation>
    <scope>NUCLEOTIDE SEQUENCE [LARGE SCALE GENOMIC DNA]</scope>
    <source>
        <strain evidence="5 6">JCM 31783</strain>
    </source>
</reference>
<dbReference type="InterPro" id="IPR050309">
    <property type="entry name" value="Type-B_Carboxylest/Lipase"/>
</dbReference>
<organism evidence="5 6">
    <name type="scientific">Pseudonocardia nematodicida</name>
    <dbReference type="NCBI Taxonomy" id="1206997"/>
    <lineage>
        <taxon>Bacteria</taxon>
        <taxon>Bacillati</taxon>
        <taxon>Actinomycetota</taxon>
        <taxon>Actinomycetes</taxon>
        <taxon>Pseudonocardiales</taxon>
        <taxon>Pseudonocardiaceae</taxon>
        <taxon>Pseudonocardia</taxon>
    </lineage>
</organism>
<evidence type="ECO:0000313" key="6">
    <source>
        <dbReference type="Proteomes" id="UP001494902"/>
    </source>
</evidence>
<dbReference type="SUPFAM" id="SSF53474">
    <property type="entry name" value="alpha/beta-Hydrolases"/>
    <property type="match status" value="1"/>
</dbReference>
<evidence type="ECO:0000313" key="5">
    <source>
        <dbReference type="EMBL" id="MEQ3552677.1"/>
    </source>
</evidence>
<dbReference type="InterPro" id="IPR019826">
    <property type="entry name" value="Carboxylesterase_B_AS"/>
</dbReference>
<evidence type="ECO:0000259" key="4">
    <source>
        <dbReference type="Pfam" id="PF00135"/>
    </source>
</evidence>
<dbReference type="EMBL" id="JBEDNQ010000008">
    <property type="protein sequence ID" value="MEQ3552677.1"/>
    <property type="molecule type" value="Genomic_DNA"/>
</dbReference>
<dbReference type="InterPro" id="IPR002018">
    <property type="entry name" value="CarbesteraseB"/>
</dbReference>
<dbReference type="PROSITE" id="PS00122">
    <property type="entry name" value="CARBOXYLESTERASE_B_1"/>
    <property type="match status" value="1"/>
</dbReference>
<gene>
    <name evidence="5" type="ORF">WIS52_19570</name>
</gene>
<evidence type="ECO:0000256" key="2">
    <source>
        <dbReference type="ARBA" id="ARBA00022801"/>
    </source>
</evidence>
<name>A0ABV1KDY1_9PSEU</name>
<dbReference type="PANTHER" id="PTHR11559">
    <property type="entry name" value="CARBOXYLESTERASE"/>
    <property type="match status" value="1"/>
</dbReference>
<evidence type="ECO:0000256" key="3">
    <source>
        <dbReference type="RuleBase" id="RU361235"/>
    </source>
</evidence>
<feature type="domain" description="Carboxylesterase type B" evidence="4">
    <location>
        <begin position="4"/>
        <end position="479"/>
    </location>
</feature>
<sequence>MPYVHTSVDGGTLRGLDDTVVVSHLGVPYAADTAGPNRFRAPRPVEPWNGVRDALSFGPSAPQNNLRAGASGALGALLTRLMPRAGSPVEGAGMNEDCLHLNVWAPSGRHDDPLPVLVWLHGGGFTFGSGNEMSFHGDVLAAAGDLVVVTVTHRLGLLGFLDLRELGEPGSANAGMLDLVAALEWVQRNIRSFGGDPARVTLCGQSGGSGKVATLVGMPRARGLFARAIMMSGPFGRAHTASDAAALRARLTESAGFSSVDELRAAPLERLLQAQASALRNVAALGGGTSGRPAVLDATPGFGPAHDPEDLPLDPFGDAAADGIRDKQLLIGWTTHESTFLLAADPAFTTEMTREEAAHRIDAMAEPDGVSYADLVARFPDEPPHLLLGRRVSDLQFGGPSRRIADLAAAAAVGVWAYEFRQPTEALGGLLGATHSLDIPYVFGTVDRIPLTGRSLERHGVSRAMMRAWTSFVHQGDPGWEPWTRERTVHAFGTSYGPDLRLPREAVMNGRLERCTGGS</sequence>
<comment type="caution">
    <text evidence="5">The sequence shown here is derived from an EMBL/GenBank/DDBJ whole genome shotgun (WGS) entry which is preliminary data.</text>
</comment>
<dbReference type="Proteomes" id="UP001494902">
    <property type="component" value="Unassembled WGS sequence"/>
</dbReference>
<dbReference type="EC" id="3.1.1.-" evidence="3"/>
<dbReference type="RefSeq" id="WP_349299749.1">
    <property type="nucleotide sequence ID" value="NZ_JBEDNQ010000008.1"/>
</dbReference>
<evidence type="ECO:0000256" key="1">
    <source>
        <dbReference type="ARBA" id="ARBA00005964"/>
    </source>
</evidence>
<proteinExistence type="inferred from homology"/>
<dbReference type="Gene3D" id="3.40.50.1820">
    <property type="entry name" value="alpha/beta hydrolase"/>
    <property type="match status" value="1"/>
</dbReference>
<keyword evidence="2 3" id="KW-0378">Hydrolase</keyword>
<protein>
    <recommendedName>
        <fullName evidence="3">Carboxylic ester hydrolase</fullName>
        <ecNumber evidence="3">3.1.1.-</ecNumber>
    </recommendedName>
</protein>